<feature type="region of interest" description="Disordered" evidence="6">
    <location>
        <begin position="382"/>
        <end position="432"/>
    </location>
</feature>
<keyword evidence="3 9" id="KW-0347">Helicase</keyword>
<evidence type="ECO:0000256" key="6">
    <source>
        <dbReference type="SAM" id="MobiDB-lite"/>
    </source>
</evidence>
<evidence type="ECO:0000256" key="3">
    <source>
        <dbReference type="ARBA" id="ARBA00022806"/>
    </source>
</evidence>
<dbReference type="SMART" id="SM00487">
    <property type="entry name" value="DEXDc"/>
    <property type="match status" value="1"/>
</dbReference>
<evidence type="ECO:0000313" key="9">
    <source>
        <dbReference type="EMBL" id="MFD2164240.1"/>
    </source>
</evidence>
<feature type="domain" description="Helicase C-terminal" evidence="8">
    <location>
        <begin position="235"/>
        <end position="378"/>
    </location>
</feature>
<feature type="compositionally biased region" description="Basic and acidic residues" evidence="6">
    <location>
        <begin position="382"/>
        <end position="412"/>
    </location>
</feature>
<dbReference type="PROSITE" id="PS51192">
    <property type="entry name" value="HELICASE_ATP_BIND_1"/>
    <property type="match status" value="1"/>
</dbReference>
<evidence type="ECO:0000259" key="8">
    <source>
        <dbReference type="PROSITE" id="PS51194"/>
    </source>
</evidence>
<evidence type="ECO:0000256" key="4">
    <source>
        <dbReference type="ARBA" id="ARBA00022840"/>
    </source>
</evidence>
<dbReference type="InterPro" id="IPR011545">
    <property type="entry name" value="DEAD/DEAH_box_helicase_dom"/>
</dbReference>
<evidence type="ECO:0000313" key="10">
    <source>
        <dbReference type="Proteomes" id="UP001597387"/>
    </source>
</evidence>
<name>A0ABW4ZQP3_9SPHI</name>
<evidence type="ECO:0000256" key="2">
    <source>
        <dbReference type="ARBA" id="ARBA00022801"/>
    </source>
</evidence>
<dbReference type="PANTHER" id="PTHR47959:SF1">
    <property type="entry name" value="ATP-DEPENDENT RNA HELICASE DBPA"/>
    <property type="match status" value="1"/>
</dbReference>
<dbReference type="InterPro" id="IPR050079">
    <property type="entry name" value="DEAD_box_RNA_helicase"/>
</dbReference>
<evidence type="ECO:0000256" key="1">
    <source>
        <dbReference type="ARBA" id="ARBA00022741"/>
    </source>
</evidence>
<proteinExistence type="inferred from homology"/>
<dbReference type="Pfam" id="PF00270">
    <property type="entry name" value="DEAD"/>
    <property type="match status" value="1"/>
</dbReference>
<keyword evidence="1" id="KW-0547">Nucleotide-binding</keyword>
<dbReference type="RefSeq" id="WP_255904291.1">
    <property type="nucleotide sequence ID" value="NZ_JAFMZO010000004.1"/>
</dbReference>
<dbReference type="InterPro" id="IPR014001">
    <property type="entry name" value="Helicase_ATP-bd"/>
</dbReference>
<evidence type="ECO:0000259" key="7">
    <source>
        <dbReference type="PROSITE" id="PS51192"/>
    </source>
</evidence>
<accession>A0ABW4ZQP3</accession>
<feature type="domain" description="Helicase ATP-binding" evidence="7">
    <location>
        <begin position="32"/>
        <end position="202"/>
    </location>
</feature>
<dbReference type="InterPro" id="IPR001650">
    <property type="entry name" value="Helicase_C-like"/>
</dbReference>
<keyword evidence="10" id="KW-1185">Reference proteome</keyword>
<sequence length="432" mass="48552">MWLEKLKLNKSLVRSITDEGFISPKEMQARTLTRIVGGQDIIGIGPEGCGKTSTYILGVLNKLKQGFEDAPRALILVPDKERVEEVMAEIERLNKNKTIRVVGLYAAPAIESQLNALADGCDIVVATPDRARAIYLKLALNLNKILMFVVDDAELIVKQGLQLPVVELANSIQKCQHLVFSEVIHERLEKMIDPFMRQPVLIEVEELGETTVSTHPQLLYQLPNFRTKLNLLSLLLDDAEIFTKTVVFVNTRLTAEKVYNHLKVRLKGEIAILNPVFFESAGLESIDEFYESDTVRVLIIADELQGNLDLQGLPFIIHAELPEDKQTFISRIINSDSGGEEVLAITLSTDFELPVVRRIEQAIGQKMPVADLPEDLIVDVEQRDPERKVQTHKAPKETEERGAAFHEKKASNAKDYNYSSGLKAKMNKKKKH</sequence>
<dbReference type="Proteomes" id="UP001597387">
    <property type="component" value="Unassembled WGS sequence"/>
</dbReference>
<keyword evidence="4" id="KW-0067">ATP-binding</keyword>
<dbReference type="EMBL" id="JBHUHZ010000003">
    <property type="protein sequence ID" value="MFD2164240.1"/>
    <property type="molecule type" value="Genomic_DNA"/>
</dbReference>
<keyword evidence="2" id="KW-0378">Hydrolase</keyword>
<dbReference type="PROSITE" id="PS51194">
    <property type="entry name" value="HELICASE_CTER"/>
    <property type="match status" value="1"/>
</dbReference>
<dbReference type="GO" id="GO:0004386">
    <property type="term" value="F:helicase activity"/>
    <property type="evidence" value="ECO:0007669"/>
    <property type="project" value="UniProtKB-KW"/>
</dbReference>
<protein>
    <submittedName>
        <fullName evidence="9">DEAD/DEAH box helicase</fullName>
    </submittedName>
</protein>
<comment type="similarity">
    <text evidence="5">Belongs to the DEAD box helicase family.</text>
</comment>
<reference evidence="10" key="1">
    <citation type="journal article" date="2019" name="Int. J. Syst. Evol. Microbiol.">
        <title>The Global Catalogue of Microorganisms (GCM) 10K type strain sequencing project: providing services to taxonomists for standard genome sequencing and annotation.</title>
        <authorList>
            <consortium name="The Broad Institute Genomics Platform"/>
            <consortium name="The Broad Institute Genome Sequencing Center for Infectious Disease"/>
            <person name="Wu L."/>
            <person name="Ma J."/>
        </authorList>
    </citation>
    <scope>NUCLEOTIDE SEQUENCE [LARGE SCALE GENOMIC DNA]</scope>
    <source>
        <strain evidence="10">KCTC 42217</strain>
    </source>
</reference>
<dbReference type="InterPro" id="IPR027417">
    <property type="entry name" value="P-loop_NTPase"/>
</dbReference>
<comment type="caution">
    <text evidence="9">The sequence shown here is derived from an EMBL/GenBank/DDBJ whole genome shotgun (WGS) entry which is preliminary data.</text>
</comment>
<dbReference type="Gene3D" id="3.40.50.300">
    <property type="entry name" value="P-loop containing nucleotide triphosphate hydrolases"/>
    <property type="match status" value="2"/>
</dbReference>
<gene>
    <name evidence="9" type="ORF">ACFSJU_17655</name>
</gene>
<organism evidence="9 10">
    <name type="scientific">Paradesertivirga mongoliensis</name>
    <dbReference type="NCBI Taxonomy" id="2100740"/>
    <lineage>
        <taxon>Bacteria</taxon>
        <taxon>Pseudomonadati</taxon>
        <taxon>Bacteroidota</taxon>
        <taxon>Sphingobacteriia</taxon>
        <taxon>Sphingobacteriales</taxon>
        <taxon>Sphingobacteriaceae</taxon>
        <taxon>Paradesertivirga</taxon>
    </lineage>
</organism>
<dbReference type="PANTHER" id="PTHR47959">
    <property type="entry name" value="ATP-DEPENDENT RNA HELICASE RHLE-RELATED"/>
    <property type="match status" value="1"/>
</dbReference>
<evidence type="ECO:0000256" key="5">
    <source>
        <dbReference type="ARBA" id="ARBA00038437"/>
    </source>
</evidence>
<dbReference type="SUPFAM" id="SSF52540">
    <property type="entry name" value="P-loop containing nucleoside triphosphate hydrolases"/>
    <property type="match status" value="2"/>
</dbReference>